<dbReference type="InterPro" id="IPR007115">
    <property type="entry name" value="6-PTP_synth/QueD"/>
</dbReference>
<evidence type="ECO:0000256" key="3">
    <source>
        <dbReference type="ARBA" id="ARBA00018141"/>
    </source>
</evidence>
<dbReference type="GO" id="GO:0070497">
    <property type="term" value="F:6-carboxytetrahydropterin synthase activity"/>
    <property type="evidence" value="ECO:0007669"/>
    <property type="project" value="UniProtKB-EC"/>
</dbReference>
<evidence type="ECO:0000313" key="8">
    <source>
        <dbReference type="EMBL" id="PKQ28514.1"/>
    </source>
</evidence>
<dbReference type="PANTHER" id="PTHR12589">
    <property type="entry name" value="PYRUVOYL TETRAHYDROBIOPTERIN SYNTHASE"/>
    <property type="match status" value="1"/>
</dbReference>
<gene>
    <name evidence="8" type="primary">queD</name>
    <name evidence="8" type="ORF">CVT63_02225</name>
</gene>
<evidence type="ECO:0000256" key="4">
    <source>
        <dbReference type="ARBA" id="ARBA00048807"/>
    </source>
</evidence>
<feature type="active site" description="Proton acceptor" evidence="6">
    <location>
        <position position="23"/>
    </location>
</feature>
<comment type="caution">
    <text evidence="8">The sequence shown here is derived from an EMBL/GenBank/DDBJ whole genome shotgun (WGS) entry which is preliminary data.</text>
</comment>
<proteinExistence type="inferred from homology"/>
<evidence type="ECO:0000313" key="9">
    <source>
        <dbReference type="Proteomes" id="UP000233654"/>
    </source>
</evidence>
<dbReference type="SUPFAM" id="SSF55620">
    <property type="entry name" value="Tetrahydrobiopterin biosynthesis enzymes-like"/>
    <property type="match status" value="1"/>
</dbReference>
<dbReference type="AlphaFoldDB" id="A0A2N3G7F2"/>
<keyword evidence="5 7" id="KW-0479">Metal-binding</keyword>
<organism evidence="8 9">
    <name type="scientific">Candidatus Anoxymicrobium japonicum</name>
    <dbReference type="NCBI Taxonomy" id="2013648"/>
    <lineage>
        <taxon>Bacteria</taxon>
        <taxon>Bacillati</taxon>
        <taxon>Actinomycetota</taxon>
        <taxon>Candidatus Geothermincolia</taxon>
        <taxon>Candidatus Geothermincolales</taxon>
        <taxon>Candidatus Anoxymicrobiaceae</taxon>
        <taxon>Candidatus Anoxymicrobium</taxon>
    </lineage>
</organism>
<evidence type="ECO:0000256" key="1">
    <source>
        <dbReference type="ARBA" id="ARBA00005061"/>
    </source>
</evidence>
<sequence length="134" mass="14967">MYKIGVKRRFSAAHKLEGHPGKCARLHGHTWSVQAVFSSLETDHEGMVMDFDRVEAMLDEVIGPCDHQYLNEIDPFASLPPTAENVARVFFVWITKLLADAGVPVDLDEITVWESPDSWASYDGGRREGHGVTV</sequence>
<feature type="active site" description="Charge relay system" evidence="6">
    <location>
        <position position="67"/>
    </location>
</feature>
<dbReference type="EMBL" id="PHEX01000013">
    <property type="protein sequence ID" value="PKQ28514.1"/>
    <property type="molecule type" value="Genomic_DNA"/>
</dbReference>
<reference evidence="8 9" key="1">
    <citation type="journal article" date="2017" name="ISME J.">
        <title>Potential for microbial H2 and metal transformations associated with novel bacteria and archaea in deep terrestrial subsurface sediments.</title>
        <authorList>
            <person name="Hernsdorf A.W."/>
            <person name="Amano Y."/>
            <person name="Miyakawa K."/>
            <person name="Ise K."/>
            <person name="Suzuki Y."/>
            <person name="Anantharaman K."/>
            <person name="Probst A."/>
            <person name="Burstein D."/>
            <person name="Thomas B.C."/>
            <person name="Banfield J.F."/>
        </authorList>
    </citation>
    <scope>NUCLEOTIDE SEQUENCE [LARGE SCALE GENOMIC DNA]</scope>
    <source>
        <strain evidence="8">HGW-Actinobacteria-3</strain>
    </source>
</reference>
<protein>
    <recommendedName>
        <fullName evidence="3 5">6-carboxy-5,6,7,8-tetrahydropterin synthase</fullName>
        <ecNumber evidence="5">4.-.-.-</ecNumber>
    </recommendedName>
</protein>
<comment type="similarity">
    <text evidence="2 5">Belongs to the PTPS family. QueD subfamily.</text>
</comment>
<feature type="active site" description="Charge relay system" evidence="6">
    <location>
        <position position="114"/>
    </location>
</feature>
<evidence type="ECO:0000256" key="5">
    <source>
        <dbReference type="PIRNR" id="PIRNR006113"/>
    </source>
</evidence>
<dbReference type="Proteomes" id="UP000233654">
    <property type="component" value="Unassembled WGS sequence"/>
</dbReference>
<dbReference type="GO" id="GO:0046872">
    <property type="term" value="F:metal ion binding"/>
    <property type="evidence" value="ECO:0007669"/>
    <property type="project" value="UniProtKB-KW"/>
</dbReference>
<dbReference type="NCBIfam" id="TIGR03367">
    <property type="entry name" value="queuosine_QueD"/>
    <property type="match status" value="1"/>
</dbReference>
<evidence type="ECO:0000256" key="7">
    <source>
        <dbReference type="PIRSR" id="PIRSR006113-2"/>
    </source>
</evidence>
<keyword evidence="5" id="KW-0671">Queuosine biosynthesis</keyword>
<feature type="binding site" evidence="7">
    <location>
        <position position="14"/>
    </location>
    <ligand>
        <name>Zn(2+)</name>
        <dbReference type="ChEBI" id="CHEBI:29105"/>
    </ligand>
</feature>
<comment type="pathway">
    <text evidence="1 5">Purine metabolism; 7-cyano-7-deazaguanine biosynthesis.</text>
</comment>
<dbReference type="InterPro" id="IPR038418">
    <property type="entry name" value="6-PTP_synth/QueD_sf"/>
</dbReference>
<dbReference type="PANTHER" id="PTHR12589:SF8">
    <property type="entry name" value="6-CARBOXY-5,6,7,8-TETRAHYDROPTERIN SYNTHASE"/>
    <property type="match status" value="1"/>
</dbReference>
<feature type="binding site" evidence="7">
    <location>
        <position position="27"/>
    </location>
    <ligand>
        <name>Zn(2+)</name>
        <dbReference type="ChEBI" id="CHEBI:29105"/>
    </ligand>
</feature>
<dbReference type="EC" id="4.-.-.-" evidence="5"/>
<comment type="catalytic activity">
    <reaction evidence="4 5">
        <text>7,8-dihydroneopterin 3'-triphosphate + H2O = 6-carboxy-5,6,7,8-tetrahydropterin + triphosphate + acetaldehyde + 2 H(+)</text>
        <dbReference type="Rhea" id="RHEA:27966"/>
        <dbReference type="ChEBI" id="CHEBI:15343"/>
        <dbReference type="ChEBI" id="CHEBI:15377"/>
        <dbReference type="ChEBI" id="CHEBI:15378"/>
        <dbReference type="ChEBI" id="CHEBI:18036"/>
        <dbReference type="ChEBI" id="CHEBI:58462"/>
        <dbReference type="ChEBI" id="CHEBI:61032"/>
        <dbReference type="EC" id="4.1.2.50"/>
    </reaction>
</comment>
<name>A0A2N3G7F2_9ACTN</name>
<feature type="binding site" evidence="7">
    <location>
        <position position="29"/>
    </location>
    <ligand>
        <name>Zn(2+)</name>
        <dbReference type="ChEBI" id="CHEBI:29105"/>
    </ligand>
</feature>
<accession>A0A2N3G7F2</accession>
<keyword evidence="5" id="KW-0456">Lyase</keyword>
<comment type="cofactor">
    <cofactor evidence="5 7">
        <name>Zn(2+)</name>
        <dbReference type="ChEBI" id="CHEBI:29105"/>
    </cofactor>
    <text evidence="5 7">Binds 1 zinc ion per subunit.</text>
</comment>
<keyword evidence="5 7" id="KW-0862">Zinc</keyword>
<dbReference type="Gene3D" id="3.30.479.10">
    <property type="entry name" value="6-pyruvoyl tetrahydropterin synthase/QueD"/>
    <property type="match status" value="1"/>
</dbReference>
<dbReference type="GO" id="GO:0008616">
    <property type="term" value="P:tRNA queuosine(34) biosynthetic process"/>
    <property type="evidence" value="ECO:0007669"/>
    <property type="project" value="UniProtKB-KW"/>
</dbReference>
<dbReference type="Pfam" id="PF01242">
    <property type="entry name" value="PTPS"/>
    <property type="match status" value="1"/>
</dbReference>
<evidence type="ECO:0000256" key="6">
    <source>
        <dbReference type="PIRSR" id="PIRSR006113-1"/>
    </source>
</evidence>
<dbReference type="PIRSF" id="PIRSF006113">
    <property type="entry name" value="PTP_synth"/>
    <property type="match status" value="1"/>
</dbReference>
<evidence type="ECO:0000256" key="2">
    <source>
        <dbReference type="ARBA" id="ARBA00008900"/>
    </source>
</evidence>
<dbReference type="UniPathway" id="UPA00391"/>